<dbReference type="InterPro" id="IPR012684">
    <property type="entry name" value="HPA_isomer/decarb_C"/>
</dbReference>
<evidence type="ECO:0000313" key="3">
    <source>
        <dbReference type="EMBL" id="MCT2401439.1"/>
    </source>
</evidence>
<dbReference type="PANTHER" id="PTHR11820:SF114">
    <property type="entry name" value="4-HYDROXYPHENYLACETATE CATABOLISM PROTEIN"/>
    <property type="match status" value="1"/>
</dbReference>
<evidence type="ECO:0000313" key="4">
    <source>
        <dbReference type="Proteomes" id="UP001165583"/>
    </source>
</evidence>
<dbReference type="NCBIfam" id="TIGR02303">
    <property type="entry name" value="HpaG-C-term"/>
    <property type="match status" value="1"/>
</dbReference>
<dbReference type="Pfam" id="PF01557">
    <property type="entry name" value="FAA_hydrolase"/>
    <property type="match status" value="1"/>
</dbReference>
<name>A0ABT2I9D5_9SPHN</name>
<proteinExistence type="predicted"/>
<keyword evidence="3" id="KW-0378">Hydrolase</keyword>
<dbReference type="Proteomes" id="UP001165583">
    <property type="component" value="Unassembled WGS sequence"/>
</dbReference>
<evidence type="ECO:0000256" key="1">
    <source>
        <dbReference type="ARBA" id="ARBA00022723"/>
    </source>
</evidence>
<dbReference type="GO" id="GO:0016787">
    <property type="term" value="F:hydrolase activity"/>
    <property type="evidence" value="ECO:0007669"/>
    <property type="project" value="UniProtKB-KW"/>
</dbReference>
<keyword evidence="1" id="KW-0479">Metal-binding</keyword>
<dbReference type="InterPro" id="IPR036663">
    <property type="entry name" value="Fumarylacetoacetase_C_sf"/>
</dbReference>
<sequence>MKRARIAHRGRDLWVTVSDDGQRLTLPDGTSLPAQGAHWLPPVQPGAAAYALGLNYADHNKELGFAPKLATPLIFMKGGNCFVGHDGDTPRPADGNQMHPECELVAVIGTPARKVRSEDALDHVLGYTIANDYAIREYLENYYRPNARVKNRDATTPIGPWIVDAADVPDPQALAMSTKVNGVRVQAGSTADMILSVADLIAYLSDITTLMPGDLILTGTPHGVHFCAAGDTVTSEIEKIGRLTNHLVTA</sequence>
<dbReference type="SUPFAM" id="SSF56529">
    <property type="entry name" value="FAH"/>
    <property type="match status" value="1"/>
</dbReference>
<reference evidence="3" key="1">
    <citation type="submission" date="2022-09" db="EMBL/GenBank/DDBJ databases">
        <title>Novosphingobium sp. Nov., a polycyclic aromatic hydrocarbon-degrading bacterium isolated form mangrove sediments in HongKong.</title>
        <authorList>
            <person name="Hu Z."/>
        </authorList>
    </citation>
    <scope>NUCLEOTIDE SEQUENCE</scope>
    <source>
        <strain evidence="3">HK4-1</strain>
    </source>
</reference>
<keyword evidence="4" id="KW-1185">Reference proteome</keyword>
<dbReference type="EMBL" id="JANZXA010000014">
    <property type="protein sequence ID" value="MCT2401439.1"/>
    <property type="molecule type" value="Genomic_DNA"/>
</dbReference>
<gene>
    <name evidence="3" type="ORF">NZK81_17955</name>
</gene>
<dbReference type="InterPro" id="IPR011234">
    <property type="entry name" value="Fumarylacetoacetase-like_C"/>
</dbReference>
<dbReference type="Gene3D" id="3.90.850.10">
    <property type="entry name" value="Fumarylacetoacetase-like, C-terminal domain"/>
    <property type="match status" value="1"/>
</dbReference>
<comment type="caution">
    <text evidence="3">The sequence shown here is derived from an EMBL/GenBank/DDBJ whole genome shotgun (WGS) entry which is preliminary data.</text>
</comment>
<organism evidence="3 4">
    <name type="scientific">Novosphingobium mangrovi</name>
    <name type="common">ex Huang et al. 2023</name>
    <dbReference type="NCBI Taxonomy" id="2976432"/>
    <lineage>
        <taxon>Bacteria</taxon>
        <taxon>Pseudomonadati</taxon>
        <taxon>Pseudomonadota</taxon>
        <taxon>Alphaproteobacteria</taxon>
        <taxon>Sphingomonadales</taxon>
        <taxon>Sphingomonadaceae</taxon>
        <taxon>Novosphingobium</taxon>
    </lineage>
</organism>
<protein>
    <submittedName>
        <fullName evidence="3">Fumarylacetoacetate hydrolase family protein</fullName>
    </submittedName>
</protein>
<dbReference type="PANTHER" id="PTHR11820">
    <property type="entry name" value="ACYLPYRUVASE"/>
    <property type="match status" value="1"/>
</dbReference>
<dbReference type="RefSeq" id="WP_260047466.1">
    <property type="nucleotide sequence ID" value="NZ_JANZXA010000014.1"/>
</dbReference>
<feature type="domain" description="Fumarylacetoacetase-like C-terminal" evidence="2">
    <location>
        <begin position="50"/>
        <end position="247"/>
    </location>
</feature>
<accession>A0ABT2I9D5</accession>
<evidence type="ECO:0000259" key="2">
    <source>
        <dbReference type="Pfam" id="PF01557"/>
    </source>
</evidence>